<dbReference type="Gene3D" id="3.40.1260.10">
    <property type="entry name" value="DsrEFH-like"/>
    <property type="match status" value="1"/>
</dbReference>
<comment type="caution">
    <text evidence="1">The sequence shown here is derived from an EMBL/GenBank/DDBJ whole genome shotgun (WGS) entry which is preliminary data.</text>
</comment>
<proteinExistence type="predicted"/>
<dbReference type="OrthoDB" id="7472908at2"/>
<evidence type="ECO:0000313" key="1">
    <source>
        <dbReference type="EMBL" id="KFG90483.1"/>
    </source>
</evidence>
<protein>
    <submittedName>
        <fullName evidence="1">Peroxiredoxin</fullName>
    </submittedName>
</protein>
<dbReference type="Proteomes" id="UP000024284">
    <property type="component" value="Unassembled WGS sequence"/>
</dbReference>
<dbReference type="InterPro" id="IPR027396">
    <property type="entry name" value="DsrEFH-like"/>
</dbReference>
<sequence length="121" mass="12320">MRELRIIVATADAERLRGALVLASAQAALGGAASLFLQLDGVALLAPAVEAPRDAAHRSAGLPTLGQLITEARALGVAILACQSGMALHGLAERDLPQGVTASGPIAFLQETGDEARLIFA</sequence>
<dbReference type="PATRIC" id="fig|1219045.3.peg.1723"/>
<dbReference type="InterPro" id="IPR003787">
    <property type="entry name" value="Sulphur_relay_DsrE/F-like"/>
</dbReference>
<accession>A0A086PAR5</accession>
<dbReference type="SUPFAM" id="SSF75169">
    <property type="entry name" value="DsrEFH-like"/>
    <property type="match status" value="1"/>
</dbReference>
<keyword evidence="2" id="KW-1185">Reference proteome</keyword>
<dbReference type="Pfam" id="PF02635">
    <property type="entry name" value="DsrE"/>
    <property type="match status" value="1"/>
</dbReference>
<gene>
    <name evidence="1" type="ORF">BV98_001687</name>
</gene>
<organism evidence="1 2">
    <name type="scientific">Sphingobium herbicidovorans (strain ATCC 700291 / DSM 11019 / CCUG 56400 / KCTC 2939 / LMG 18315 / NBRC 16415 / MH)</name>
    <name type="common">Sphingomonas herbicidovorans</name>
    <dbReference type="NCBI Taxonomy" id="1219045"/>
    <lineage>
        <taxon>Bacteria</taxon>
        <taxon>Pseudomonadati</taxon>
        <taxon>Pseudomonadota</taxon>
        <taxon>Alphaproteobacteria</taxon>
        <taxon>Sphingomonadales</taxon>
        <taxon>Sphingomonadaceae</taxon>
        <taxon>Sphingobium</taxon>
    </lineage>
</organism>
<evidence type="ECO:0000313" key="2">
    <source>
        <dbReference type="Proteomes" id="UP000024284"/>
    </source>
</evidence>
<dbReference type="eggNOG" id="COG2044">
    <property type="taxonomic scope" value="Bacteria"/>
</dbReference>
<dbReference type="STRING" id="76947.GCA_002080435_01300"/>
<name>A0A086PAR5_SPHHM</name>
<dbReference type="EMBL" id="JFZA02000012">
    <property type="protein sequence ID" value="KFG90483.1"/>
    <property type="molecule type" value="Genomic_DNA"/>
</dbReference>
<dbReference type="AlphaFoldDB" id="A0A086PAR5"/>
<reference evidence="1" key="1">
    <citation type="submission" date="2014-08" db="EMBL/GenBank/DDBJ databases">
        <title>Draft genome sequences of Sphingobium herbicidovorans.</title>
        <authorList>
            <person name="Gan H.M."/>
            <person name="Gan H.Y."/>
            <person name="Savka M.A."/>
        </authorList>
    </citation>
    <scope>NUCLEOTIDE SEQUENCE [LARGE SCALE GENOMIC DNA]</scope>
    <source>
        <strain evidence="1">NBRC 16415</strain>
    </source>
</reference>
<dbReference type="RefSeq" id="WP_037464627.1">
    <property type="nucleotide sequence ID" value="NZ_BCZD01000005.1"/>
</dbReference>